<keyword evidence="1" id="KW-0732">Signal</keyword>
<dbReference type="RefSeq" id="WP_330816547.1">
    <property type="nucleotide sequence ID" value="NZ_JAZBJO010000069.1"/>
</dbReference>
<proteinExistence type="predicted"/>
<feature type="domain" description="GmrSD restriction endonucleases C-terminal" evidence="2">
    <location>
        <begin position="102"/>
        <end position="200"/>
    </location>
</feature>
<sequence length="223" mass="24001">MGKIRAVALAVAVGAALGLSATPASAVSAAPGDTVTRTLMQAIAELPVADESRAGYERTKFRHWVDTDRNGCNTRAEVLLAEAIEPPMVSGRCTISGGIWHSYYDNIDVQGARALDIDHMVPLAEAWDSGASTWSAQERQDYANDLGDARSLAAVSARENRSKADQDPSQWLPANPGARCRYIEEWTVVKSRWGLSADPREVTALTDLADSCHDASITYALAR</sequence>
<feature type="signal peptide" evidence="1">
    <location>
        <begin position="1"/>
        <end position="26"/>
    </location>
</feature>
<protein>
    <submittedName>
        <fullName evidence="3">HNH endonuclease family protein</fullName>
    </submittedName>
</protein>
<evidence type="ECO:0000259" key="2">
    <source>
        <dbReference type="Pfam" id="PF07510"/>
    </source>
</evidence>
<organism evidence="3 4">
    <name type="scientific">Streptomyces asiaticus subsp. ignotus</name>
    <dbReference type="NCBI Taxonomy" id="3098222"/>
    <lineage>
        <taxon>Bacteria</taxon>
        <taxon>Bacillati</taxon>
        <taxon>Actinomycetota</taxon>
        <taxon>Actinomycetes</taxon>
        <taxon>Kitasatosporales</taxon>
        <taxon>Streptomycetaceae</taxon>
        <taxon>Streptomyces</taxon>
        <taxon>Streptomyces violaceusniger group</taxon>
    </lineage>
</organism>
<accession>A0ABU7QCX8</accession>
<dbReference type="GO" id="GO:0004519">
    <property type="term" value="F:endonuclease activity"/>
    <property type="evidence" value="ECO:0007669"/>
    <property type="project" value="UniProtKB-KW"/>
</dbReference>
<name>A0ABU7QCX8_9ACTN</name>
<keyword evidence="3" id="KW-0540">Nuclease</keyword>
<keyword evidence="4" id="KW-1185">Reference proteome</keyword>
<keyword evidence="3" id="KW-0255">Endonuclease</keyword>
<feature type="chain" id="PRO_5047102752" evidence="1">
    <location>
        <begin position="27"/>
        <end position="223"/>
    </location>
</feature>
<gene>
    <name evidence="3" type="ORF">V2J94_46950</name>
</gene>
<comment type="caution">
    <text evidence="3">The sequence shown here is derived from an EMBL/GenBank/DDBJ whole genome shotgun (WGS) entry which is preliminary data.</text>
</comment>
<dbReference type="Proteomes" id="UP001354709">
    <property type="component" value="Unassembled WGS sequence"/>
</dbReference>
<keyword evidence="3" id="KW-0378">Hydrolase</keyword>
<evidence type="ECO:0000313" key="4">
    <source>
        <dbReference type="Proteomes" id="UP001354709"/>
    </source>
</evidence>
<dbReference type="EMBL" id="JAZBJO010000069">
    <property type="protein sequence ID" value="MEE4599256.1"/>
    <property type="molecule type" value="Genomic_DNA"/>
</dbReference>
<dbReference type="PANTHER" id="PTHR24094">
    <property type="entry name" value="SECRETED PROTEIN"/>
    <property type="match status" value="1"/>
</dbReference>
<dbReference type="InterPro" id="IPR011089">
    <property type="entry name" value="GmrSD_C"/>
</dbReference>
<reference evidence="3 4" key="1">
    <citation type="submission" date="2023-11" db="EMBL/GenBank/DDBJ databases">
        <title>30 novel species of actinomycetes from the DSMZ collection.</title>
        <authorList>
            <person name="Nouioui I."/>
        </authorList>
    </citation>
    <scope>NUCLEOTIDE SEQUENCE [LARGE SCALE GENOMIC DNA]</scope>
    <source>
        <strain evidence="3 4">DSM 41524</strain>
    </source>
</reference>
<evidence type="ECO:0000313" key="3">
    <source>
        <dbReference type="EMBL" id="MEE4599256.1"/>
    </source>
</evidence>
<dbReference type="Pfam" id="PF07510">
    <property type="entry name" value="GmrSD_C"/>
    <property type="match status" value="1"/>
</dbReference>
<evidence type="ECO:0000256" key="1">
    <source>
        <dbReference type="SAM" id="SignalP"/>
    </source>
</evidence>
<dbReference type="PANTHER" id="PTHR24094:SF15">
    <property type="entry name" value="AMP-DEPENDENT SYNTHETASE_LIGASE DOMAIN-CONTAINING PROTEIN-RELATED"/>
    <property type="match status" value="1"/>
</dbReference>